<dbReference type="GO" id="GO:0030245">
    <property type="term" value="P:cellulose catabolic process"/>
    <property type="evidence" value="ECO:0007669"/>
    <property type="project" value="UniProtKB-KW"/>
</dbReference>
<dbReference type="PROSITE" id="PS00656">
    <property type="entry name" value="GLYCOSYL_HYDROL_F6_2"/>
    <property type="match status" value="1"/>
</dbReference>
<dbReference type="EC" id="3.2.1.-" evidence="11"/>
<evidence type="ECO:0000256" key="1">
    <source>
        <dbReference type="ARBA" id="ARBA00022729"/>
    </source>
</evidence>
<dbReference type="SUPFAM" id="SSF51989">
    <property type="entry name" value="Glycosyl hydrolases family 6, cellulases"/>
    <property type="match status" value="1"/>
</dbReference>
<dbReference type="PRINTS" id="PR00733">
    <property type="entry name" value="GLHYDRLASE6"/>
</dbReference>
<feature type="binding site" evidence="8">
    <location>
        <position position="391"/>
    </location>
    <ligand>
        <name>substrate</name>
    </ligand>
</feature>
<feature type="region of interest" description="Disordered" evidence="12">
    <location>
        <begin position="1"/>
        <end position="28"/>
    </location>
</feature>
<name>A0A8H4RVL5_9HELO</name>
<protein>
    <recommendedName>
        <fullName evidence="11">Glucanase</fullName>
        <ecNumber evidence="11">3.2.1.-</ecNumber>
    </recommendedName>
</protein>
<keyword evidence="2 11" id="KW-0378">Hydrolase</keyword>
<keyword evidence="14" id="KW-1185">Reference proteome</keyword>
<feature type="binding site" evidence="8">
    <location>
        <position position="134"/>
    </location>
    <ligand>
        <name>substrate</name>
    </ligand>
</feature>
<keyword evidence="3 11" id="KW-0136">Cellulose degradation</keyword>
<evidence type="ECO:0000256" key="11">
    <source>
        <dbReference type="RuleBase" id="RU361186"/>
    </source>
</evidence>
<feature type="binding site" evidence="8">
    <location>
        <position position="359"/>
    </location>
    <ligand>
        <name>substrate</name>
    </ligand>
</feature>
<evidence type="ECO:0000256" key="5">
    <source>
        <dbReference type="ARBA" id="ARBA00023295"/>
    </source>
</evidence>
<dbReference type="EMBL" id="JAAMPI010000092">
    <property type="protein sequence ID" value="KAF4635931.1"/>
    <property type="molecule type" value="Genomic_DNA"/>
</dbReference>
<evidence type="ECO:0000256" key="10">
    <source>
        <dbReference type="PROSITE-ProRule" id="PRU10057"/>
    </source>
</evidence>
<dbReference type="PIRSF" id="PIRSF001100">
    <property type="entry name" value="Beta_cellobiohydrolase"/>
    <property type="match status" value="1"/>
</dbReference>
<keyword evidence="6 11" id="KW-0624">Polysaccharide degradation</keyword>
<feature type="binding site" evidence="8">
    <location>
        <position position="256"/>
    </location>
    <ligand>
        <name>substrate</name>
    </ligand>
</feature>
<evidence type="ECO:0000256" key="9">
    <source>
        <dbReference type="PROSITE-ProRule" id="PRU10056"/>
    </source>
</evidence>
<evidence type="ECO:0000256" key="12">
    <source>
        <dbReference type="SAM" id="MobiDB-lite"/>
    </source>
</evidence>
<evidence type="ECO:0000256" key="3">
    <source>
        <dbReference type="ARBA" id="ARBA00023001"/>
    </source>
</evidence>
<evidence type="ECO:0000256" key="4">
    <source>
        <dbReference type="ARBA" id="ARBA00023277"/>
    </source>
</evidence>
<feature type="binding site" evidence="8">
    <location>
        <position position="259"/>
    </location>
    <ligand>
        <name>substrate</name>
    </ligand>
</feature>
<feature type="active site" description="Proton donor" evidence="7 10">
    <location>
        <position position="211"/>
    </location>
</feature>
<dbReference type="InterPro" id="IPR016288">
    <property type="entry name" value="Beta_cellobiohydrolase"/>
</dbReference>
<dbReference type="AlphaFoldDB" id="A0A8H4RVL5"/>
<dbReference type="OrthoDB" id="64893at2759"/>
<dbReference type="Gene3D" id="3.20.20.40">
    <property type="entry name" value="1, 4-beta cellobiohydrolase"/>
    <property type="match status" value="1"/>
</dbReference>
<proteinExistence type="inferred from homology"/>
<dbReference type="PANTHER" id="PTHR34876:SF2">
    <property type="entry name" value="GLUCANASE"/>
    <property type="match status" value="1"/>
</dbReference>
<comment type="caution">
    <text evidence="13">The sequence shown here is derived from an EMBL/GenBank/DDBJ whole genome shotgun (WGS) entry which is preliminary data.</text>
</comment>
<dbReference type="FunFam" id="3.20.20.40:FF:000001">
    <property type="entry name" value="Glucanase"/>
    <property type="match status" value="1"/>
</dbReference>
<comment type="similarity">
    <text evidence="11">Belongs to the glycosyl hydrolase family 6.</text>
</comment>
<reference evidence="13 14" key="1">
    <citation type="submission" date="2020-03" db="EMBL/GenBank/DDBJ databases">
        <title>Draft Genome Sequence of Cudoniella acicularis.</title>
        <authorList>
            <person name="Buettner E."/>
            <person name="Kellner H."/>
        </authorList>
    </citation>
    <scope>NUCLEOTIDE SEQUENCE [LARGE SCALE GENOMIC DNA]</scope>
    <source>
        <strain evidence="13 14">DSM 108380</strain>
    </source>
</reference>
<organism evidence="13 14">
    <name type="scientific">Cudoniella acicularis</name>
    <dbReference type="NCBI Taxonomy" id="354080"/>
    <lineage>
        <taxon>Eukaryota</taxon>
        <taxon>Fungi</taxon>
        <taxon>Dikarya</taxon>
        <taxon>Ascomycota</taxon>
        <taxon>Pezizomycotina</taxon>
        <taxon>Leotiomycetes</taxon>
        <taxon>Helotiales</taxon>
        <taxon>Tricladiaceae</taxon>
        <taxon>Cudoniella</taxon>
    </lineage>
</organism>
<dbReference type="Pfam" id="PF01341">
    <property type="entry name" value="Glyco_hydro_6"/>
    <property type="match status" value="1"/>
</dbReference>
<keyword evidence="4 11" id="KW-0119">Carbohydrate metabolism</keyword>
<sequence>MSSIHPQIFGPESPVPFQAEESGPRSLTDSSNIITSFNEFVINMRYSFGFAALAAVAVAAPTETEKNVSPRANAAACSTAVKIAAGSNIFSSRTLHANSAYASEISTAMASVTDDTIKAQGSKVAATGSFLWIDTISRVPIVATMLAETPCTDVLGLVIYDLPGRDCAAKASNGELKTGELSRYKAEYIDPIVAAIKAAPNVAVALLIEPDSLPNLVTNANLTTCSSAKSDYESGVAYALKNLNLPNVAMYIDAGHGGWLGWDANLQPGSDGITKVYKAAGSPKQVMGFATNTAGWNAWTQTPGEFSTATDAKYNKCQDEKRYVNAFAPLLKKGGMPNHAIVDTGRNAVTGLRKAWGDWCNVNGAGFGVRPTATTGDPLVDAFVWVKPGGESDGTSDTTANRYDSFCGHDDAFKPAPEAGQWNEAYFEMLLKNAVPQF</sequence>
<keyword evidence="5 11" id="KW-0326">Glycosidase</keyword>
<feature type="binding site" evidence="8">
    <location>
        <position position="387"/>
    </location>
    <ligand>
        <name>substrate</name>
    </ligand>
</feature>
<accession>A0A8H4RVL5</accession>
<evidence type="ECO:0000313" key="13">
    <source>
        <dbReference type="EMBL" id="KAF4635931.1"/>
    </source>
</evidence>
<dbReference type="InterPro" id="IPR001524">
    <property type="entry name" value="Glyco_hydro_6_CS"/>
</dbReference>
<gene>
    <name evidence="13" type="ORF">G7Y89_g2166</name>
</gene>
<dbReference type="PANTHER" id="PTHR34876">
    <property type="match status" value="1"/>
</dbReference>
<feature type="active site" evidence="9">
    <location>
        <position position="166"/>
    </location>
</feature>
<evidence type="ECO:0000256" key="2">
    <source>
        <dbReference type="ARBA" id="ARBA00022801"/>
    </source>
</evidence>
<keyword evidence="1" id="KW-0732">Signal</keyword>
<feature type="active site" description="Proton acceptor" evidence="7">
    <location>
        <position position="393"/>
    </location>
</feature>
<dbReference type="PROSITE" id="PS00655">
    <property type="entry name" value="GLYCOSYL_HYDROL_F6_1"/>
    <property type="match status" value="1"/>
</dbReference>
<dbReference type="Proteomes" id="UP000566819">
    <property type="component" value="Unassembled WGS sequence"/>
</dbReference>
<evidence type="ECO:0000256" key="7">
    <source>
        <dbReference type="PIRSR" id="PIRSR001100-1"/>
    </source>
</evidence>
<dbReference type="InterPro" id="IPR036434">
    <property type="entry name" value="Beta_cellobiohydrolase_sf"/>
</dbReference>
<evidence type="ECO:0000256" key="6">
    <source>
        <dbReference type="ARBA" id="ARBA00023326"/>
    </source>
</evidence>
<dbReference type="GO" id="GO:0004553">
    <property type="term" value="F:hydrolase activity, hydrolyzing O-glycosyl compounds"/>
    <property type="evidence" value="ECO:0007669"/>
    <property type="project" value="InterPro"/>
</dbReference>
<evidence type="ECO:0000256" key="8">
    <source>
        <dbReference type="PIRSR" id="PIRSR001100-2"/>
    </source>
</evidence>
<feature type="binding site" evidence="8">
    <location>
        <position position="132"/>
    </location>
    <ligand>
        <name>substrate</name>
    </ligand>
</feature>
<evidence type="ECO:0000313" key="14">
    <source>
        <dbReference type="Proteomes" id="UP000566819"/>
    </source>
</evidence>